<dbReference type="EMBL" id="JGZQ01000005">
    <property type="protein sequence ID" value="KFI97625.1"/>
    <property type="molecule type" value="Genomic_DNA"/>
</dbReference>
<evidence type="ECO:0000313" key="1">
    <source>
        <dbReference type="EMBL" id="KFI97625.1"/>
    </source>
</evidence>
<evidence type="ECO:0008006" key="3">
    <source>
        <dbReference type="Google" id="ProtNLM"/>
    </source>
</evidence>
<dbReference type="AlphaFoldDB" id="A0A087DQ25"/>
<reference evidence="1 2" key="1">
    <citation type="submission" date="2014-03" db="EMBL/GenBank/DDBJ databases">
        <title>Genomics of Bifidobacteria.</title>
        <authorList>
            <person name="Ventura M."/>
            <person name="Milani C."/>
            <person name="Lugli G.A."/>
        </authorList>
    </citation>
    <scope>NUCLEOTIDE SEQUENCE [LARGE SCALE GENOMIC DNA]</scope>
    <source>
        <strain evidence="2">JCM 15918</strain>
    </source>
</reference>
<name>A0A087DQ25_BIFAD</name>
<evidence type="ECO:0000313" key="2">
    <source>
        <dbReference type="Proteomes" id="UP000029091"/>
    </source>
</evidence>
<protein>
    <recommendedName>
        <fullName evidence="3">Hemagglutinin</fullName>
    </recommendedName>
</protein>
<dbReference type="Proteomes" id="UP000029091">
    <property type="component" value="Unassembled WGS sequence"/>
</dbReference>
<gene>
    <name evidence="1" type="ORF">BSTER_1391</name>
</gene>
<accession>A0A087DQ25</accession>
<comment type="caution">
    <text evidence="1">The sequence shown here is derived from an EMBL/GenBank/DDBJ whole genome shotgun (WGS) entry which is preliminary data.</text>
</comment>
<sequence length="308" mass="33715">MTRKTNSTRKARKTRNRKPLNLKNLRTMWRKANPIARIGMVATATVAAIAAIAIIVGAVRFIGWRVQVNEALTAQSQSQSQYDFNPGNIISDGTFFNGNALSEQQVSTIIEQQGVACSGERCLKSMTFSTESQSADEYCQAYDGGPNESAAAIVYKAGKACGISQKVLLTVLQKEQHLLTATNPNDFQFKAAMGLSCPDDANCDPTYAGFFKQVYGAAKRYQYYIRHEGRYGYHAGRLNYIQYNPNASCGGSNVYIENRATALLYIYTPYQPNAAALEAGAGEGDSCSSYGNRNFAIIYHSMFGSPRG</sequence>
<proteinExistence type="predicted"/>
<organism evidence="1 2">
    <name type="scientific">Bifidobacterium adolescentis JCM 15918</name>
    <dbReference type="NCBI Taxonomy" id="1437612"/>
    <lineage>
        <taxon>Bacteria</taxon>
        <taxon>Bacillati</taxon>
        <taxon>Actinomycetota</taxon>
        <taxon>Actinomycetes</taxon>
        <taxon>Bifidobacteriales</taxon>
        <taxon>Bifidobacteriaceae</taxon>
        <taxon>Bifidobacterium</taxon>
    </lineage>
</organism>
<dbReference type="RefSeq" id="WP_033499740.1">
    <property type="nucleotide sequence ID" value="NZ_JDUX01000004.1"/>
</dbReference>